<proteinExistence type="predicted"/>
<gene>
    <name evidence="7" type="ORF">HF682_17445</name>
</gene>
<evidence type="ECO:0000256" key="5">
    <source>
        <dbReference type="PROSITE-ProRule" id="PRU00335"/>
    </source>
</evidence>
<evidence type="ECO:0000313" key="8">
    <source>
        <dbReference type="Proteomes" id="UP000587991"/>
    </source>
</evidence>
<keyword evidence="2" id="KW-0805">Transcription regulation</keyword>
<dbReference type="PROSITE" id="PS50977">
    <property type="entry name" value="HTH_TETR_2"/>
    <property type="match status" value="1"/>
</dbReference>
<evidence type="ECO:0000256" key="4">
    <source>
        <dbReference type="ARBA" id="ARBA00023163"/>
    </source>
</evidence>
<dbReference type="PROSITE" id="PS01081">
    <property type="entry name" value="HTH_TETR_1"/>
    <property type="match status" value="1"/>
</dbReference>
<dbReference type="Gene3D" id="1.10.357.10">
    <property type="entry name" value="Tetracycline Repressor, domain 2"/>
    <property type="match status" value="1"/>
</dbReference>
<dbReference type="Gene3D" id="1.10.10.60">
    <property type="entry name" value="Homeodomain-like"/>
    <property type="match status" value="1"/>
</dbReference>
<dbReference type="GO" id="GO:0003700">
    <property type="term" value="F:DNA-binding transcription factor activity"/>
    <property type="evidence" value="ECO:0007669"/>
    <property type="project" value="TreeGrafter"/>
</dbReference>
<dbReference type="InterPro" id="IPR023772">
    <property type="entry name" value="DNA-bd_HTH_TetR-type_CS"/>
</dbReference>
<reference evidence="7 8" key="1">
    <citation type="submission" date="2020-04" db="EMBL/GenBank/DDBJ databases">
        <title>Draft genome of Leeia sp. IMCC25680.</title>
        <authorList>
            <person name="Song J."/>
            <person name="Cho J.-C."/>
        </authorList>
    </citation>
    <scope>NUCLEOTIDE SEQUENCE [LARGE SCALE GENOMIC DNA]</scope>
    <source>
        <strain evidence="7 8">IMCC25680</strain>
    </source>
</reference>
<dbReference type="PANTHER" id="PTHR30055">
    <property type="entry name" value="HTH-TYPE TRANSCRIPTIONAL REGULATOR RUTR"/>
    <property type="match status" value="1"/>
</dbReference>
<evidence type="ECO:0000259" key="6">
    <source>
        <dbReference type="PROSITE" id="PS50977"/>
    </source>
</evidence>
<dbReference type="InterPro" id="IPR039536">
    <property type="entry name" value="TetR_C_Proteobacteria"/>
</dbReference>
<keyword evidence="1" id="KW-0678">Repressor</keyword>
<dbReference type="Pfam" id="PF00440">
    <property type="entry name" value="TetR_N"/>
    <property type="match status" value="1"/>
</dbReference>
<evidence type="ECO:0000256" key="2">
    <source>
        <dbReference type="ARBA" id="ARBA00023015"/>
    </source>
</evidence>
<organism evidence="7 8">
    <name type="scientific">Leeia aquatica</name>
    <dbReference type="NCBI Taxonomy" id="2725557"/>
    <lineage>
        <taxon>Bacteria</taxon>
        <taxon>Pseudomonadati</taxon>
        <taxon>Pseudomonadota</taxon>
        <taxon>Betaproteobacteria</taxon>
        <taxon>Neisseriales</taxon>
        <taxon>Leeiaceae</taxon>
        <taxon>Leeia</taxon>
    </lineage>
</organism>
<dbReference type="InterPro" id="IPR009057">
    <property type="entry name" value="Homeodomain-like_sf"/>
</dbReference>
<keyword evidence="3 5" id="KW-0238">DNA-binding</keyword>
<comment type="caution">
    <text evidence="7">The sequence shown here is derived from an EMBL/GenBank/DDBJ whole genome shotgun (WGS) entry which is preliminary data.</text>
</comment>
<dbReference type="FunFam" id="1.10.10.60:FF:000141">
    <property type="entry name" value="TetR family transcriptional regulator"/>
    <property type="match status" value="1"/>
</dbReference>
<name>A0A847SDP1_9NEIS</name>
<dbReference type="PRINTS" id="PR00455">
    <property type="entry name" value="HTHTETR"/>
</dbReference>
<feature type="domain" description="HTH tetR-type" evidence="6">
    <location>
        <begin position="17"/>
        <end position="77"/>
    </location>
</feature>
<feature type="DNA-binding region" description="H-T-H motif" evidence="5">
    <location>
        <begin position="40"/>
        <end position="59"/>
    </location>
</feature>
<dbReference type="InterPro" id="IPR050109">
    <property type="entry name" value="HTH-type_TetR-like_transc_reg"/>
</dbReference>
<evidence type="ECO:0000256" key="3">
    <source>
        <dbReference type="ARBA" id="ARBA00023125"/>
    </source>
</evidence>
<keyword evidence="4" id="KW-0804">Transcription</keyword>
<dbReference type="GO" id="GO:0000976">
    <property type="term" value="F:transcription cis-regulatory region binding"/>
    <property type="evidence" value="ECO:0007669"/>
    <property type="project" value="TreeGrafter"/>
</dbReference>
<dbReference type="EMBL" id="JABAIM010000005">
    <property type="protein sequence ID" value="NLR76957.1"/>
    <property type="molecule type" value="Genomic_DNA"/>
</dbReference>
<dbReference type="Proteomes" id="UP000587991">
    <property type="component" value="Unassembled WGS sequence"/>
</dbReference>
<dbReference type="PANTHER" id="PTHR30055:SF146">
    <property type="entry name" value="HTH-TYPE TRANSCRIPTIONAL DUAL REGULATOR CECR"/>
    <property type="match status" value="1"/>
</dbReference>
<accession>A0A847SDP1</accession>
<keyword evidence="8" id="KW-1185">Reference proteome</keyword>
<dbReference type="Pfam" id="PF14246">
    <property type="entry name" value="TetR_C_7"/>
    <property type="match status" value="1"/>
</dbReference>
<sequence length="214" mass="23913">MENPSYSLPVLRPGLSKAKYDQILRGARQVFLESGYGSASMDRIAREAGVSKGTLYNYFANKETLFATMIQGDCYDATNGSHSHDWQLDPQQPLGVLTEFGMHMVEELLNREHITFIRIVLAEAVNFPELGKMVEATGPGMAVSVLSDYLGQVNQLGQYHFPVCPLAAEQFMQLCEAGSYRRTLLAWDAPTREQLTLQVHSAVRLFLQGHRVES</sequence>
<dbReference type="RefSeq" id="WP_168878622.1">
    <property type="nucleotide sequence ID" value="NZ_JABAIM010000005.1"/>
</dbReference>
<protein>
    <submittedName>
        <fullName evidence="7">TetR/AcrR family transcriptional regulator</fullName>
    </submittedName>
</protein>
<evidence type="ECO:0000313" key="7">
    <source>
        <dbReference type="EMBL" id="NLR76957.1"/>
    </source>
</evidence>
<dbReference type="InterPro" id="IPR001647">
    <property type="entry name" value="HTH_TetR"/>
</dbReference>
<evidence type="ECO:0000256" key="1">
    <source>
        <dbReference type="ARBA" id="ARBA00022491"/>
    </source>
</evidence>
<dbReference type="AlphaFoldDB" id="A0A847SDP1"/>
<dbReference type="SUPFAM" id="SSF46689">
    <property type="entry name" value="Homeodomain-like"/>
    <property type="match status" value="1"/>
</dbReference>